<dbReference type="InterPro" id="IPR036259">
    <property type="entry name" value="MFS_trans_sf"/>
</dbReference>
<dbReference type="AlphaFoldDB" id="A0A0J6FBH4"/>
<dbReference type="EMBL" id="DS268112">
    <property type="protein sequence ID" value="KMM70381.1"/>
    <property type="molecule type" value="Genomic_DNA"/>
</dbReference>
<dbReference type="CDD" id="cd17352">
    <property type="entry name" value="MFS_MCT_SLC16"/>
    <property type="match status" value="1"/>
</dbReference>
<evidence type="ECO:0000256" key="3">
    <source>
        <dbReference type="SAM" id="MobiDB-lite"/>
    </source>
</evidence>
<dbReference type="OrthoDB" id="6509908at2759"/>
<feature type="transmembrane region" description="Helical" evidence="4">
    <location>
        <begin position="119"/>
        <end position="138"/>
    </location>
</feature>
<keyword evidence="4" id="KW-0472">Membrane</keyword>
<evidence type="ECO:0000256" key="1">
    <source>
        <dbReference type="ARBA" id="ARBA00004141"/>
    </source>
</evidence>
<feature type="transmembrane region" description="Helical" evidence="4">
    <location>
        <begin position="54"/>
        <end position="77"/>
    </location>
</feature>
<reference evidence="6" key="3">
    <citation type="journal article" date="2010" name="Genome Res.">
        <title>Population genomic sequencing of Coccidioides fungi reveals recent hybridization and transposon control.</title>
        <authorList>
            <person name="Neafsey D.E."/>
            <person name="Barker B.M."/>
            <person name="Sharpton T.J."/>
            <person name="Stajich J.E."/>
            <person name="Park D.J."/>
            <person name="Whiston E."/>
            <person name="Hung C.-Y."/>
            <person name="McMahan C."/>
            <person name="White J."/>
            <person name="Sykes S."/>
            <person name="Heiman D."/>
            <person name="Young S."/>
            <person name="Zeng Q."/>
            <person name="Abouelleil A."/>
            <person name="Aftuck L."/>
            <person name="Bessette D."/>
            <person name="Brown A."/>
            <person name="FitzGerald M."/>
            <person name="Lui A."/>
            <person name="Macdonald J.P."/>
            <person name="Priest M."/>
            <person name="Orbach M.J."/>
            <person name="Galgiani J.N."/>
            <person name="Kirkland T.N."/>
            <person name="Cole G.T."/>
            <person name="Birren B.W."/>
            <person name="Henn M.R."/>
            <person name="Taylor J.W."/>
            <person name="Rounsley S.D."/>
        </authorList>
    </citation>
    <scope>NUCLEOTIDE SEQUENCE [LARGE SCALE GENOMIC DNA]</scope>
    <source>
        <strain evidence="6">RMSCC 3488</strain>
    </source>
</reference>
<feature type="transmembrane region" description="Helical" evidence="4">
    <location>
        <begin position="89"/>
        <end position="112"/>
    </location>
</feature>
<feature type="transmembrane region" description="Helical" evidence="4">
    <location>
        <begin position="341"/>
        <end position="366"/>
    </location>
</feature>
<dbReference type="Proteomes" id="UP000054567">
    <property type="component" value="Unassembled WGS sequence"/>
</dbReference>
<feature type="transmembrane region" description="Helical" evidence="4">
    <location>
        <begin position="176"/>
        <end position="196"/>
    </location>
</feature>
<dbReference type="GO" id="GO:0022857">
    <property type="term" value="F:transmembrane transporter activity"/>
    <property type="evidence" value="ECO:0007669"/>
    <property type="project" value="InterPro"/>
</dbReference>
<dbReference type="PANTHER" id="PTHR11360:SF280">
    <property type="entry name" value="MONOCARBOXYLATE TRANSPORTER, PUTATIVE (AFU_ORTHOLOGUE AFUA_1G05170)-RELATED"/>
    <property type="match status" value="1"/>
</dbReference>
<proteinExistence type="inferred from homology"/>
<organism evidence="5 6">
    <name type="scientific">Coccidioides posadasii RMSCC 3488</name>
    <dbReference type="NCBI Taxonomy" id="454284"/>
    <lineage>
        <taxon>Eukaryota</taxon>
        <taxon>Fungi</taxon>
        <taxon>Dikarya</taxon>
        <taxon>Ascomycota</taxon>
        <taxon>Pezizomycotina</taxon>
        <taxon>Eurotiomycetes</taxon>
        <taxon>Eurotiomycetidae</taxon>
        <taxon>Onygenales</taxon>
        <taxon>Onygenaceae</taxon>
        <taxon>Coccidioides</taxon>
    </lineage>
</organism>
<evidence type="ECO:0000313" key="5">
    <source>
        <dbReference type="EMBL" id="KMM70381.1"/>
    </source>
</evidence>
<dbReference type="InterPro" id="IPR050327">
    <property type="entry name" value="Proton-linked_MCT"/>
</dbReference>
<dbReference type="Gene3D" id="1.20.1250.20">
    <property type="entry name" value="MFS general substrate transporter like domains"/>
    <property type="match status" value="2"/>
</dbReference>
<dbReference type="Pfam" id="PF07690">
    <property type="entry name" value="MFS_1"/>
    <property type="match status" value="1"/>
</dbReference>
<feature type="transmembrane region" description="Helical" evidence="4">
    <location>
        <begin position="411"/>
        <end position="430"/>
    </location>
</feature>
<gene>
    <name evidence="5" type="ORF">CPAG_06693</name>
</gene>
<feature type="compositionally biased region" description="Basic and acidic residues" evidence="3">
    <location>
        <begin position="1"/>
        <end position="12"/>
    </location>
</feature>
<feature type="transmembrane region" description="Helical" evidence="4">
    <location>
        <begin position="208"/>
        <end position="228"/>
    </location>
</feature>
<feature type="region of interest" description="Disordered" evidence="3">
    <location>
        <begin position="1"/>
        <end position="22"/>
    </location>
</feature>
<protein>
    <recommendedName>
        <fullName evidence="7">Major facilitator superfamily (MFS) profile domain-containing protein</fullName>
    </recommendedName>
</protein>
<accession>A0A0J6FBH4</accession>
<reference evidence="6" key="2">
    <citation type="journal article" date="2009" name="Genome Res.">
        <title>Comparative genomic analyses of the human fungal pathogens Coccidioides and their relatives.</title>
        <authorList>
            <person name="Sharpton T.J."/>
            <person name="Stajich J.E."/>
            <person name="Rounsley S.D."/>
            <person name="Gardner M.J."/>
            <person name="Wortman J.R."/>
            <person name="Jordar V.S."/>
            <person name="Maiti R."/>
            <person name="Kodira C.D."/>
            <person name="Neafsey D.E."/>
            <person name="Zeng Q."/>
            <person name="Hung C.-Y."/>
            <person name="McMahan C."/>
            <person name="Muszewska A."/>
            <person name="Grynberg M."/>
            <person name="Mandel M.A."/>
            <person name="Kellner E.M."/>
            <person name="Barker B.M."/>
            <person name="Galgiani J.N."/>
            <person name="Orbach M.J."/>
            <person name="Kirkland T.N."/>
            <person name="Cole G.T."/>
            <person name="Henn M.R."/>
            <person name="Birren B.W."/>
            <person name="Taylor J.W."/>
        </authorList>
    </citation>
    <scope>NUCLEOTIDE SEQUENCE [LARGE SCALE GENOMIC DNA]</scope>
    <source>
        <strain evidence="6">RMSCC 3488</strain>
    </source>
</reference>
<keyword evidence="4" id="KW-1133">Transmembrane helix</keyword>
<dbReference type="InterPro" id="IPR011701">
    <property type="entry name" value="MFS"/>
</dbReference>
<name>A0A0J6FBH4_COCPO</name>
<evidence type="ECO:0008006" key="7">
    <source>
        <dbReference type="Google" id="ProtNLM"/>
    </source>
</evidence>
<sequence>MLEMGEPGKESEPTGSSSPGLSSCEDAVEIVEKSGFENDSLSFDHGWKAWSQVLASWIMFFDTWGIVTAFGVFQTYYEQAILSQESPSTISWIGSIQSFLLLFIGAVTGPLFDAGYSRHLLISGTFLVPFGLMMTSVAKSFWQILLAQGFCLGLGCGCLFIPCVAIIPQYFKKKKAFANGIAATGSGVGGVIYPIMFRQLQLKIGFAWAVRVLGFVSLATLLVACCLLKIRFQPTEKRALIQLHAFKDPVYTLFCIGEFIGFSGLYNTMVYIQPYAIDNRIIGEHLAFYLLAMLNTASSFGRILPNYIADYIGPLNVIGPMAVISGILGFCWIGIHSSGGVIALAVLYGFFSGGYVSIPPIVIMNITPDLRDFGTRLGMSFVFVASGALIGTPIGGALISHMGGDYLGVKIFTGACLLCSGIIMCIARFIKTGPHLLARM</sequence>
<feature type="transmembrane region" description="Helical" evidence="4">
    <location>
        <begin position="317"/>
        <end position="335"/>
    </location>
</feature>
<dbReference type="SUPFAM" id="SSF103473">
    <property type="entry name" value="MFS general substrate transporter"/>
    <property type="match status" value="1"/>
</dbReference>
<keyword evidence="4" id="KW-0812">Transmembrane</keyword>
<dbReference type="PANTHER" id="PTHR11360">
    <property type="entry name" value="MONOCARBOXYLATE TRANSPORTER"/>
    <property type="match status" value="1"/>
</dbReference>
<feature type="transmembrane region" description="Helical" evidence="4">
    <location>
        <begin position="286"/>
        <end position="305"/>
    </location>
</feature>
<evidence type="ECO:0000256" key="4">
    <source>
        <dbReference type="SAM" id="Phobius"/>
    </source>
</evidence>
<feature type="transmembrane region" description="Helical" evidence="4">
    <location>
        <begin position="249"/>
        <end position="266"/>
    </location>
</feature>
<comment type="similarity">
    <text evidence="2">Belongs to the major facilitator superfamily. Monocarboxylate porter (TC 2.A.1.13) family.</text>
</comment>
<feature type="transmembrane region" description="Helical" evidence="4">
    <location>
        <begin position="378"/>
        <end position="399"/>
    </location>
</feature>
<evidence type="ECO:0000256" key="2">
    <source>
        <dbReference type="ARBA" id="ARBA00006727"/>
    </source>
</evidence>
<comment type="subcellular location">
    <subcellularLocation>
        <location evidence="1">Membrane</location>
        <topology evidence="1">Multi-pass membrane protein</topology>
    </subcellularLocation>
</comment>
<dbReference type="VEuPathDB" id="FungiDB:CPAG_06693"/>
<reference evidence="5 6" key="1">
    <citation type="submission" date="2007-06" db="EMBL/GenBank/DDBJ databases">
        <title>The Genome Sequence of Coccidioides posadasii RMSCC_3488.</title>
        <authorList>
            <consortium name="Coccidioides Genome Resources Consortium"/>
            <consortium name="The Broad Institute Genome Sequencing Platform"/>
            <person name="Henn M.R."/>
            <person name="Sykes S."/>
            <person name="Young S."/>
            <person name="Jaffe D."/>
            <person name="Berlin A."/>
            <person name="Alvarez P."/>
            <person name="Butler J."/>
            <person name="Gnerre S."/>
            <person name="Grabherr M."/>
            <person name="Mauceli E."/>
            <person name="Brockman W."/>
            <person name="Kodira C."/>
            <person name="Alvarado L."/>
            <person name="Zeng Q."/>
            <person name="Crawford M."/>
            <person name="Antoine C."/>
            <person name="Devon K."/>
            <person name="Galgiani J."/>
            <person name="Orsborn K."/>
            <person name="Lewis M.L."/>
            <person name="Nusbaum C."/>
            <person name="Galagan J."/>
            <person name="Birren B."/>
        </authorList>
    </citation>
    <scope>NUCLEOTIDE SEQUENCE [LARGE SCALE GENOMIC DNA]</scope>
    <source>
        <strain evidence="5 6">RMSCC 3488</strain>
    </source>
</reference>
<dbReference type="GO" id="GO:0016020">
    <property type="term" value="C:membrane"/>
    <property type="evidence" value="ECO:0007669"/>
    <property type="project" value="UniProtKB-SubCell"/>
</dbReference>
<evidence type="ECO:0000313" key="6">
    <source>
        <dbReference type="Proteomes" id="UP000054567"/>
    </source>
</evidence>
<feature type="transmembrane region" description="Helical" evidence="4">
    <location>
        <begin position="144"/>
        <end position="167"/>
    </location>
</feature>